<evidence type="ECO:0000313" key="1">
    <source>
        <dbReference type="EMBL" id="MDN4611933.1"/>
    </source>
</evidence>
<dbReference type="RefSeq" id="WP_301228262.1">
    <property type="nucleotide sequence ID" value="NZ_JAROCG010000001.1"/>
</dbReference>
<comment type="caution">
    <text evidence="1">The sequence shown here is derived from an EMBL/GenBank/DDBJ whole genome shotgun (WGS) entry which is preliminary data.</text>
</comment>
<proteinExistence type="predicted"/>
<dbReference type="EMBL" id="JAROCG010000001">
    <property type="protein sequence ID" value="MDN4611933.1"/>
    <property type="molecule type" value="Genomic_DNA"/>
</dbReference>
<dbReference type="Proteomes" id="UP001174209">
    <property type="component" value="Unassembled WGS sequence"/>
</dbReference>
<accession>A0ABT8K3B3</accession>
<sequence>MRTQLQEQRREASKAREYAAAADFAAAVEHMIHNELAGDTRVPVFEQLQSARIRWGFEVEDRNFMEELKTWPYLLQVAHLKSVKEDASAEDQHHWDELARIARAACATYPKNPQIGAALTRRMKAARNAFDPEWYQEVEEE</sequence>
<keyword evidence="2" id="KW-1185">Reference proteome</keyword>
<protein>
    <submittedName>
        <fullName evidence="1">Uncharacterized protein</fullName>
    </submittedName>
</protein>
<organism evidence="1 2">
    <name type="scientific">Arthrobacter burdickii</name>
    <dbReference type="NCBI Taxonomy" id="3035920"/>
    <lineage>
        <taxon>Bacteria</taxon>
        <taxon>Bacillati</taxon>
        <taxon>Actinomycetota</taxon>
        <taxon>Actinomycetes</taxon>
        <taxon>Micrococcales</taxon>
        <taxon>Micrococcaceae</taxon>
        <taxon>Arthrobacter</taxon>
    </lineage>
</organism>
<gene>
    <name evidence="1" type="ORF">P5G52_13775</name>
</gene>
<reference evidence="1" key="1">
    <citation type="submission" date="2023-06" db="EMBL/GenBank/DDBJ databases">
        <title>MT1 and MT2 Draft Genomes of Novel Species.</title>
        <authorList>
            <person name="Venkateswaran K."/>
        </authorList>
    </citation>
    <scope>NUCLEOTIDE SEQUENCE</scope>
    <source>
        <strain evidence="1">IIF3SC-B10</strain>
    </source>
</reference>
<name>A0ABT8K3B3_9MICC</name>
<evidence type="ECO:0000313" key="2">
    <source>
        <dbReference type="Proteomes" id="UP001174209"/>
    </source>
</evidence>